<name>V5SBW2_9HYPH</name>
<dbReference type="KEGG" id="hni:W911_05765"/>
<keyword evidence="2" id="KW-0479">Metal-binding</keyword>
<protein>
    <recommendedName>
        <fullName evidence="2">Peptide deformylase</fullName>
        <shortName evidence="2">PDF</shortName>
        <ecNumber evidence="2">3.5.1.88</ecNumber>
    </recommendedName>
    <alternativeName>
        <fullName evidence="2">Polypeptide deformylase</fullName>
    </alternativeName>
</protein>
<dbReference type="EMBL" id="CP006912">
    <property type="protein sequence ID" value="AHB48018.1"/>
    <property type="molecule type" value="Genomic_DNA"/>
</dbReference>
<keyword evidence="2" id="KW-0648">Protein biosynthesis</keyword>
<evidence type="ECO:0000313" key="4">
    <source>
        <dbReference type="Proteomes" id="UP000018542"/>
    </source>
</evidence>
<dbReference type="PRINTS" id="PR01576">
    <property type="entry name" value="PDEFORMYLASE"/>
</dbReference>
<dbReference type="PATRIC" id="fig|1029756.8.peg.1210"/>
<gene>
    <name evidence="2" type="primary">def</name>
    <name evidence="3" type="ORF">W911_05765</name>
</gene>
<dbReference type="PIRSF" id="PIRSF004749">
    <property type="entry name" value="Pep_def"/>
    <property type="match status" value="1"/>
</dbReference>
<dbReference type="SUPFAM" id="SSF56420">
    <property type="entry name" value="Peptide deformylase"/>
    <property type="match status" value="1"/>
</dbReference>
<evidence type="ECO:0000256" key="1">
    <source>
        <dbReference type="ARBA" id="ARBA00010759"/>
    </source>
</evidence>
<keyword evidence="2" id="KW-0378">Hydrolase</keyword>
<feature type="active site" evidence="2">
    <location>
        <position position="138"/>
    </location>
</feature>
<dbReference type="Pfam" id="PF01327">
    <property type="entry name" value="Pep_deformylase"/>
    <property type="match status" value="1"/>
</dbReference>
<dbReference type="STRING" id="1029756.W911_05765"/>
<dbReference type="Proteomes" id="UP000018542">
    <property type="component" value="Chromosome"/>
</dbReference>
<dbReference type="AlphaFoldDB" id="V5SBW2"/>
<comment type="function">
    <text evidence="2">Removes the formyl group from the N-terminal Met of newly synthesized proteins. Requires at least a dipeptide for an efficient rate of reaction. N-terminal L-methionine is a prerequisite for activity but the enzyme has broad specificity at other positions.</text>
</comment>
<dbReference type="HAMAP" id="MF_00163">
    <property type="entry name" value="Pep_deformylase"/>
    <property type="match status" value="1"/>
</dbReference>
<feature type="binding site" evidence="2">
    <location>
        <position position="141"/>
    </location>
    <ligand>
        <name>Fe cation</name>
        <dbReference type="ChEBI" id="CHEBI:24875"/>
    </ligand>
</feature>
<dbReference type="PANTHER" id="PTHR10458:SF22">
    <property type="entry name" value="PEPTIDE DEFORMYLASE"/>
    <property type="match status" value="1"/>
</dbReference>
<evidence type="ECO:0000313" key="3">
    <source>
        <dbReference type="EMBL" id="AHB48018.1"/>
    </source>
</evidence>
<dbReference type="GO" id="GO:0046872">
    <property type="term" value="F:metal ion binding"/>
    <property type="evidence" value="ECO:0007669"/>
    <property type="project" value="UniProtKB-KW"/>
</dbReference>
<sequence length="173" mass="18998">MTMSTLPIVKLPDPILRKVSDPIERVDAELIKLAGDMLETMYDAPGVGLAAVQVGVLKRLVVLDVSDGDAKNPLVLINPEILTLGNETRLHEEGCLSIPDTHIDIERPSTLTVGYIDREGKPQELKADGLLATAIQHEIDHLNGKLIIDFLSRLKRDIVVRKFRKLARGDAPA</sequence>
<accession>V5SBW2</accession>
<dbReference type="PANTHER" id="PTHR10458">
    <property type="entry name" value="PEPTIDE DEFORMYLASE"/>
    <property type="match status" value="1"/>
</dbReference>
<dbReference type="CDD" id="cd00487">
    <property type="entry name" value="Pep_deformylase"/>
    <property type="match status" value="1"/>
</dbReference>
<dbReference type="InterPro" id="IPR036821">
    <property type="entry name" value="Peptide_deformylase_sf"/>
</dbReference>
<organism evidence="3 4">
    <name type="scientific">Hyphomicrobium nitrativorans NL23</name>
    <dbReference type="NCBI Taxonomy" id="1029756"/>
    <lineage>
        <taxon>Bacteria</taxon>
        <taxon>Pseudomonadati</taxon>
        <taxon>Pseudomonadota</taxon>
        <taxon>Alphaproteobacteria</taxon>
        <taxon>Hyphomicrobiales</taxon>
        <taxon>Hyphomicrobiaceae</taxon>
        <taxon>Hyphomicrobium</taxon>
    </lineage>
</organism>
<evidence type="ECO:0000256" key="2">
    <source>
        <dbReference type="HAMAP-Rule" id="MF_00163"/>
    </source>
</evidence>
<feature type="binding site" evidence="2">
    <location>
        <position position="95"/>
    </location>
    <ligand>
        <name>Fe cation</name>
        <dbReference type="ChEBI" id="CHEBI:24875"/>
    </ligand>
</feature>
<reference evidence="3 4" key="1">
    <citation type="journal article" date="2014" name="Genome Announc.">
        <title>Complete Genome Sequence of Hyphomicrobium nitrativorans Strain NL23, a Denitrifying Bacterium Isolated from Biofilm of a Methanol-Fed Denitrification System Treating Seawater at the Montreal Biodome.</title>
        <authorList>
            <person name="Martineau C."/>
            <person name="Villeneuve C."/>
            <person name="Mauffrey F."/>
            <person name="Villemur R."/>
        </authorList>
    </citation>
    <scope>NUCLEOTIDE SEQUENCE [LARGE SCALE GENOMIC DNA]</scope>
    <source>
        <strain evidence="3">NL23</strain>
    </source>
</reference>
<dbReference type="NCBIfam" id="TIGR00079">
    <property type="entry name" value="pept_deformyl"/>
    <property type="match status" value="1"/>
</dbReference>
<comment type="cofactor">
    <cofactor evidence="2">
        <name>Fe(2+)</name>
        <dbReference type="ChEBI" id="CHEBI:29033"/>
    </cofactor>
    <text evidence="2">Binds 1 Fe(2+) ion.</text>
</comment>
<dbReference type="GO" id="GO:0042586">
    <property type="term" value="F:peptide deformylase activity"/>
    <property type="evidence" value="ECO:0007669"/>
    <property type="project" value="UniProtKB-UniRule"/>
</dbReference>
<dbReference type="EC" id="3.5.1.88" evidence="2"/>
<keyword evidence="4" id="KW-1185">Reference proteome</keyword>
<comment type="similarity">
    <text evidence="1 2">Belongs to the polypeptide deformylase family.</text>
</comment>
<dbReference type="HOGENOM" id="CLU_061901_2_0_5"/>
<comment type="catalytic activity">
    <reaction evidence="2">
        <text>N-terminal N-formyl-L-methionyl-[peptide] + H2O = N-terminal L-methionyl-[peptide] + formate</text>
        <dbReference type="Rhea" id="RHEA:24420"/>
        <dbReference type="Rhea" id="RHEA-COMP:10639"/>
        <dbReference type="Rhea" id="RHEA-COMP:10640"/>
        <dbReference type="ChEBI" id="CHEBI:15377"/>
        <dbReference type="ChEBI" id="CHEBI:15740"/>
        <dbReference type="ChEBI" id="CHEBI:49298"/>
        <dbReference type="ChEBI" id="CHEBI:64731"/>
        <dbReference type="EC" id="3.5.1.88"/>
    </reaction>
</comment>
<dbReference type="NCBIfam" id="NF001159">
    <property type="entry name" value="PRK00150.1-3"/>
    <property type="match status" value="1"/>
</dbReference>
<dbReference type="InterPro" id="IPR023635">
    <property type="entry name" value="Peptide_deformylase"/>
</dbReference>
<dbReference type="GO" id="GO:0006412">
    <property type="term" value="P:translation"/>
    <property type="evidence" value="ECO:0007669"/>
    <property type="project" value="UniProtKB-UniRule"/>
</dbReference>
<keyword evidence="2" id="KW-0408">Iron</keyword>
<proteinExistence type="inferred from homology"/>
<feature type="binding site" evidence="2">
    <location>
        <position position="137"/>
    </location>
    <ligand>
        <name>Fe cation</name>
        <dbReference type="ChEBI" id="CHEBI:24875"/>
    </ligand>
</feature>
<dbReference type="Gene3D" id="3.90.45.10">
    <property type="entry name" value="Peptide deformylase"/>
    <property type="match status" value="1"/>
</dbReference>